<comment type="caution">
    <text evidence="11">The sequence shown here is derived from an EMBL/GenBank/DDBJ whole genome shotgun (WGS) entry which is preliminary data.</text>
</comment>
<dbReference type="GO" id="GO:0003682">
    <property type="term" value="F:chromatin binding"/>
    <property type="evidence" value="ECO:0007669"/>
    <property type="project" value="TreeGrafter"/>
</dbReference>
<comment type="subcellular location">
    <subcellularLocation>
        <location evidence="1">Nucleus</location>
    </subcellularLocation>
</comment>
<dbReference type="GO" id="GO:0003689">
    <property type="term" value="F:DNA clamp loader activity"/>
    <property type="evidence" value="ECO:0007669"/>
    <property type="project" value="TreeGrafter"/>
</dbReference>
<feature type="compositionally biased region" description="Low complexity" evidence="8">
    <location>
        <begin position="199"/>
        <end position="212"/>
    </location>
</feature>
<feature type="transmembrane region" description="Helical" evidence="9">
    <location>
        <begin position="21"/>
        <end position="39"/>
    </location>
</feature>
<comment type="similarity">
    <text evidence="2">Belongs to the rad17/RAD24 family.</text>
</comment>
<evidence type="ECO:0000256" key="1">
    <source>
        <dbReference type="ARBA" id="ARBA00004123"/>
    </source>
</evidence>
<evidence type="ECO:0000256" key="3">
    <source>
        <dbReference type="ARBA" id="ARBA00022741"/>
    </source>
</evidence>
<dbReference type="GO" id="GO:0006281">
    <property type="term" value="P:DNA repair"/>
    <property type="evidence" value="ECO:0007669"/>
    <property type="project" value="InterPro"/>
</dbReference>
<evidence type="ECO:0000256" key="6">
    <source>
        <dbReference type="ARBA" id="ARBA00023242"/>
    </source>
</evidence>
<evidence type="ECO:0000259" key="10">
    <source>
        <dbReference type="Pfam" id="PF25812"/>
    </source>
</evidence>
<evidence type="ECO:0000256" key="7">
    <source>
        <dbReference type="ARBA" id="ARBA00023306"/>
    </source>
</evidence>
<feature type="region of interest" description="Disordered" evidence="8">
    <location>
        <begin position="885"/>
        <end position="907"/>
    </location>
</feature>
<sequence>MASQQPLSFRIAQTVGLTTTGLLAGISLSFTLVSVPRLLESPAPLLLKQWTNLYNEGKVIVPPLTIVAGTMWAYLGYEASKAGAKSMEGDKYWGYVAAGVLSALFVPYTVLVMKDTNAKLLGRGTLSAEEIVKGESVHQLVDRWGLLNLGREFPPAPARMAPPAKRRKRNVVSSSSSSDNDSEAPEPKPKSRMGNLIDSSPPSSTVTRSTAPKKTASQSKVAASKPQPRAKTANHPHNAAPIHLPKQVGGSNGSSKSASSSPEKRKGKGKAEDKVKSGDIYSFFTKQAERQKAEGSLSATAHRPRIISNESKSEDLDLISDGDDDVLESKSQSSLVGLAARKRARGAEAFKAGEGNVPSMSQKFLKKPIPPVELKKEDDLRPWAELFAPVNLDELAVHKKKVSDVRKWLEDVIGGRMRQRLLLLKGQAGTGKTTTIQLLAKAMDCDVLEWRNPVGSIATSDGYLSMAAQFEEFMGRGGKFGQLDIFSANEKAPSKPEIKPLDRRKRIILVEEFPNTFTRSSTALQSFRGAILQYLASNTLPLSMFHNNTASDDPVTPVVMIISETLLTTTSASADSFTAHRLLGPEILQHPGVGVIEFNAIAPTLLAKALDVVVQKESRKSGRRKTPGPLVLKRLGEIGDIRSAIGSLEFLCLRGDTDGDWGSKVAFGKSKKVKDVALTKMEEETLEMVTRREASLGIFHAVGKVVYNKRDETPLKIPTGSDVENLPDFLSLHSRPRRSLVSVDDLIDETGTDTQTFIAALHENYILSCEAPPTSFDVSTLDHVNASIDALSDSDLLCPTWDTSSGSSGDMLRQDEMTFQIAVRGLLFALPFPVKRKAPAQASASDPEAAEEIEGLVDVWVSRLMKGEGGSTVTAQTFAKGTVESWKSARSAQPEAGKPKDDNPTAPLLSVGTSARKEMLLERLPYMAIMARGRKGASSSSAIALRDMQKVTTFSGIGGPSEESAEDAEEGDIDTAVVAGQEWATDKSVEGKSPRKKGLVIRGRGEGSGVPILKAQEQKLVLSDDDIEDD</sequence>
<feature type="compositionally biased region" description="Basic and acidic residues" evidence="8">
    <location>
        <begin position="984"/>
        <end position="993"/>
    </location>
</feature>
<protein>
    <submittedName>
        <fullName evidence="11">Cell cycle checkpoint protein</fullName>
    </submittedName>
</protein>
<dbReference type="InterPro" id="IPR027417">
    <property type="entry name" value="P-loop_NTPase"/>
</dbReference>
<proteinExistence type="inferred from homology"/>
<keyword evidence="6" id="KW-0539">Nucleus</keyword>
<feature type="domain" description="Checkpoint protein RAD24-like helical bundle" evidence="10">
    <location>
        <begin position="693"/>
        <end position="799"/>
    </location>
</feature>
<dbReference type="Pfam" id="PF03215">
    <property type="entry name" value="Rad17"/>
    <property type="match status" value="1"/>
</dbReference>
<dbReference type="Proteomes" id="UP000443090">
    <property type="component" value="Unassembled WGS sequence"/>
</dbReference>
<accession>A0A8H8RXX0</accession>
<keyword evidence="9" id="KW-0472">Membrane</keyword>
<evidence type="ECO:0000313" key="12">
    <source>
        <dbReference type="Proteomes" id="UP000443090"/>
    </source>
</evidence>
<dbReference type="Pfam" id="PF08592">
    <property type="entry name" value="Anthrone_oxy"/>
    <property type="match status" value="1"/>
</dbReference>
<dbReference type="EMBL" id="QGMI01000373">
    <property type="protein sequence ID" value="TVY41739.1"/>
    <property type="molecule type" value="Genomic_DNA"/>
</dbReference>
<dbReference type="InterPro" id="IPR013901">
    <property type="entry name" value="Anthrone_oxy"/>
</dbReference>
<evidence type="ECO:0000256" key="2">
    <source>
        <dbReference type="ARBA" id="ARBA00006168"/>
    </source>
</evidence>
<dbReference type="FunFam" id="3.40.50.300:FF:002611">
    <property type="entry name" value="Cell cycle checkpoint protein Rad17, putative"/>
    <property type="match status" value="1"/>
</dbReference>
<keyword evidence="5" id="KW-0067">ATP-binding</keyword>
<dbReference type="PANTHER" id="PTHR12172:SF0">
    <property type="entry name" value="CELL CYCLE CHECKPOINT PROTEIN RAD17"/>
    <property type="match status" value="1"/>
</dbReference>
<dbReference type="GO" id="GO:0033314">
    <property type="term" value="P:mitotic DNA replication checkpoint signaling"/>
    <property type="evidence" value="ECO:0007669"/>
    <property type="project" value="TreeGrafter"/>
</dbReference>
<feature type="region of interest" description="Disordered" evidence="8">
    <location>
        <begin position="954"/>
        <end position="1008"/>
    </location>
</feature>
<dbReference type="GO" id="GO:0005524">
    <property type="term" value="F:ATP binding"/>
    <property type="evidence" value="ECO:0007669"/>
    <property type="project" value="UniProtKB-KW"/>
</dbReference>
<dbReference type="AlphaFoldDB" id="A0A8H8RXX0"/>
<organism evidence="11 12">
    <name type="scientific">Lachnellula occidentalis</name>
    <dbReference type="NCBI Taxonomy" id="215460"/>
    <lineage>
        <taxon>Eukaryota</taxon>
        <taxon>Fungi</taxon>
        <taxon>Dikarya</taxon>
        <taxon>Ascomycota</taxon>
        <taxon>Pezizomycotina</taxon>
        <taxon>Leotiomycetes</taxon>
        <taxon>Helotiales</taxon>
        <taxon>Lachnaceae</taxon>
        <taxon>Lachnellula</taxon>
    </lineage>
</organism>
<dbReference type="OrthoDB" id="10265971at2759"/>
<feature type="transmembrane region" description="Helical" evidence="9">
    <location>
        <begin position="92"/>
        <end position="113"/>
    </location>
</feature>
<keyword evidence="9" id="KW-0812">Transmembrane</keyword>
<keyword evidence="3" id="KW-0547">Nucleotide-binding</keyword>
<feature type="region of interest" description="Disordered" evidence="8">
    <location>
        <begin position="153"/>
        <end position="275"/>
    </location>
</feature>
<dbReference type="InterPro" id="IPR004582">
    <property type="entry name" value="Checkpoint_prot_Rad17_Rad24"/>
</dbReference>
<evidence type="ECO:0000256" key="4">
    <source>
        <dbReference type="ARBA" id="ARBA00022763"/>
    </source>
</evidence>
<keyword evidence="7" id="KW-0131">Cell cycle</keyword>
<evidence type="ECO:0000313" key="11">
    <source>
        <dbReference type="EMBL" id="TVY41739.1"/>
    </source>
</evidence>
<feature type="transmembrane region" description="Helical" evidence="9">
    <location>
        <begin position="59"/>
        <end position="80"/>
    </location>
</feature>
<gene>
    <name evidence="11" type="primary">RAD17</name>
    <name evidence="11" type="ORF">LOCC1_G004341</name>
</gene>
<keyword evidence="4" id="KW-0227">DNA damage</keyword>
<name>A0A8H8RXX0_9HELO</name>
<keyword evidence="12" id="KW-1185">Reference proteome</keyword>
<evidence type="ECO:0000256" key="8">
    <source>
        <dbReference type="SAM" id="MobiDB-lite"/>
    </source>
</evidence>
<dbReference type="Pfam" id="PF25812">
    <property type="entry name" value="RAD24_helical"/>
    <property type="match status" value="1"/>
</dbReference>
<dbReference type="GO" id="GO:0005634">
    <property type="term" value="C:nucleus"/>
    <property type="evidence" value="ECO:0007669"/>
    <property type="project" value="UniProtKB-SubCell"/>
</dbReference>
<feature type="compositionally biased region" description="Acidic residues" evidence="8">
    <location>
        <begin position="963"/>
        <end position="973"/>
    </location>
</feature>
<dbReference type="InterPro" id="IPR057927">
    <property type="entry name" value="RAD24-like_helical"/>
</dbReference>
<dbReference type="GO" id="GO:0000077">
    <property type="term" value="P:DNA damage checkpoint signaling"/>
    <property type="evidence" value="ECO:0007669"/>
    <property type="project" value="TreeGrafter"/>
</dbReference>
<dbReference type="PANTHER" id="PTHR12172">
    <property type="entry name" value="CELL CYCLE CHECKPOINT PROTEIN RAD17"/>
    <property type="match status" value="1"/>
</dbReference>
<dbReference type="SUPFAM" id="SSF52540">
    <property type="entry name" value="P-loop containing nucleoside triphosphate hydrolases"/>
    <property type="match status" value="1"/>
</dbReference>
<dbReference type="Gene3D" id="3.40.50.300">
    <property type="entry name" value="P-loop containing nucleotide triphosphate hydrolases"/>
    <property type="match status" value="1"/>
</dbReference>
<evidence type="ECO:0000256" key="5">
    <source>
        <dbReference type="ARBA" id="ARBA00022840"/>
    </source>
</evidence>
<reference evidence="11 12" key="1">
    <citation type="submission" date="2018-05" db="EMBL/GenBank/DDBJ databases">
        <title>Genome sequencing and assembly of the regulated plant pathogen Lachnellula willkommii and related sister species for the development of diagnostic species identification markers.</title>
        <authorList>
            <person name="Giroux E."/>
            <person name="Bilodeau G."/>
        </authorList>
    </citation>
    <scope>NUCLEOTIDE SEQUENCE [LARGE SCALE GENOMIC DNA]</scope>
    <source>
        <strain evidence="11 12">CBS 160.35</strain>
    </source>
</reference>
<keyword evidence="9" id="KW-1133">Transmembrane helix</keyword>
<evidence type="ECO:0000256" key="9">
    <source>
        <dbReference type="SAM" id="Phobius"/>
    </source>
</evidence>